<organism evidence="2 3">
    <name type="scientific">Thiohalorhabdus methylotrophus</name>
    <dbReference type="NCBI Taxonomy" id="3242694"/>
    <lineage>
        <taxon>Bacteria</taxon>
        <taxon>Pseudomonadati</taxon>
        <taxon>Pseudomonadota</taxon>
        <taxon>Gammaproteobacteria</taxon>
        <taxon>Thiohalorhabdales</taxon>
        <taxon>Thiohalorhabdaceae</taxon>
        <taxon>Thiohalorhabdus</taxon>
    </lineage>
</organism>
<evidence type="ECO:0000256" key="1">
    <source>
        <dbReference type="SAM" id="Phobius"/>
    </source>
</evidence>
<protein>
    <recommendedName>
        <fullName evidence="4">Lipoprotein</fullName>
    </recommendedName>
</protein>
<evidence type="ECO:0000313" key="3">
    <source>
        <dbReference type="Proteomes" id="UP001575181"/>
    </source>
</evidence>
<feature type="transmembrane region" description="Helical" evidence="1">
    <location>
        <begin position="110"/>
        <end position="133"/>
    </location>
</feature>
<reference evidence="2 3" key="1">
    <citation type="submission" date="2024-08" db="EMBL/GenBank/DDBJ databases">
        <title>Whole-genome sequencing of halo(alkali)philic microorganisms from hypersaline lakes.</title>
        <authorList>
            <person name="Sorokin D.Y."/>
            <person name="Merkel A.Y."/>
            <person name="Messina E."/>
            <person name="Yakimov M."/>
        </authorList>
    </citation>
    <scope>NUCLEOTIDE SEQUENCE [LARGE SCALE GENOMIC DNA]</scope>
    <source>
        <strain evidence="2 3">Cl-TMA</strain>
    </source>
</reference>
<gene>
    <name evidence="2" type="ORF">ACERLL_16950</name>
</gene>
<feature type="transmembrane region" description="Helical" evidence="1">
    <location>
        <begin position="77"/>
        <end position="98"/>
    </location>
</feature>
<name>A0ABV4TZ06_9GAMM</name>
<accession>A0ABV4TZ06</accession>
<dbReference type="EMBL" id="JBGUAW010000015">
    <property type="protein sequence ID" value="MFA9462498.1"/>
    <property type="molecule type" value="Genomic_DNA"/>
</dbReference>
<keyword evidence="1" id="KW-1133">Transmembrane helix</keyword>
<keyword evidence="1" id="KW-0812">Transmembrane</keyword>
<comment type="caution">
    <text evidence="2">The sequence shown here is derived from an EMBL/GenBank/DDBJ whole genome shotgun (WGS) entry which is preliminary data.</text>
</comment>
<evidence type="ECO:0000313" key="2">
    <source>
        <dbReference type="EMBL" id="MFA9462498.1"/>
    </source>
</evidence>
<keyword evidence="1" id="KW-0472">Membrane</keyword>
<proteinExistence type="predicted"/>
<dbReference type="RefSeq" id="WP_373657288.1">
    <property type="nucleotide sequence ID" value="NZ_JBGUAW010000015.1"/>
</dbReference>
<keyword evidence="3" id="KW-1185">Reference proteome</keyword>
<sequence length="145" mass="15053">MLLNLHRTAAALALASIALFWLSTVTVEAIGSPDAIAAVKRAILWGLLVLVPALIATNASGFRLARGIPPEVVRPKLRRAVMAAANGLLILVPAAFYLDALARAGSFGTPFVAVQALELVAGATNFLLLAANVRAGRRLHGRVAG</sequence>
<dbReference type="Proteomes" id="UP001575181">
    <property type="component" value="Unassembled WGS sequence"/>
</dbReference>
<evidence type="ECO:0008006" key="4">
    <source>
        <dbReference type="Google" id="ProtNLM"/>
    </source>
</evidence>
<feature type="transmembrane region" description="Helical" evidence="1">
    <location>
        <begin position="45"/>
        <end position="65"/>
    </location>
</feature>